<comment type="caution">
    <text evidence="2">The sequence shown here is derived from an EMBL/GenBank/DDBJ whole genome shotgun (WGS) entry which is preliminary data.</text>
</comment>
<evidence type="ECO:0000313" key="2">
    <source>
        <dbReference type="EMBL" id="OGY29578.1"/>
    </source>
</evidence>
<sequence>MQKAKGKRQKLFKQSGFTLIEILVVTVILGILLTVSANVFITILRNQNKTALVTEIRQNASVVLDTFERDVRSASGATVTPSPDTMVLTYPDNTTVIWVCVAPNPPFANGVITRQVGTAPTVALTSKDLVDGVNVSSCNITGDASPAASLLTLDFQMRQGLGSPNKVEFSNTDVEFRTTVGLRGIVR</sequence>
<dbReference type="SUPFAM" id="SSF54523">
    <property type="entry name" value="Pili subunits"/>
    <property type="match status" value="1"/>
</dbReference>
<evidence type="ECO:0000256" key="1">
    <source>
        <dbReference type="SAM" id="Phobius"/>
    </source>
</evidence>
<gene>
    <name evidence="2" type="ORF">A3F35_02770</name>
</gene>
<keyword evidence="1" id="KW-0812">Transmembrane</keyword>
<evidence type="ECO:0000313" key="3">
    <source>
        <dbReference type="Proteomes" id="UP000178068"/>
    </source>
</evidence>
<proteinExistence type="predicted"/>
<accession>A0A1G1WPA7</accession>
<dbReference type="InterPro" id="IPR045584">
    <property type="entry name" value="Pilin-like"/>
</dbReference>
<reference evidence="2 3" key="1">
    <citation type="journal article" date="2016" name="Nat. Commun.">
        <title>Thousands of microbial genomes shed light on interconnected biogeochemical processes in an aquifer system.</title>
        <authorList>
            <person name="Anantharaman K."/>
            <person name="Brown C.T."/>
            <person name="Hug L.A."/>
            <person name="Sharon I."/>
            <person name="Castelle C.J."/>
            <person name="Probst A.J."/>
            <person name="Thomas B.C."/>
            <person name="Singh A."/>
            <person name="Wilkins M.J."/>
            <person name="Karaoz U."/>
            <person name="Brodie E.L."/>
            <person name="Williams K.H."/>
            <person name="Hubbard S.S."/>
            <person name="Banfield J.F."/>
        </authorList>
    </citation>
    <scope>NUCLEOTIDE SEQUENCE [LARGE SCALE GENOMIC DNA]</scope>
</reference>
<dbReference type="PROSITE" id="PS00409">
    <property type="entry name" value="PROKAR_NTER_METHYL"/>
    <property type="match status" value="1"/>
</dbReference>
<feature type="transmembrane region" description="Helical" evidence="1">
    <location>
        <begin position="20"/>
        <end position="44"/>
    </location>
</feature>
<name>A0A1G1WPA7_9BACT</name>
<dbReference type="Proteomes" id="UP000178068">
    <property type="component" value="Unassembled WGS sequence"/>
</dbReference>
<dbReference type="InterPro" id="IPR012902">
    <property type="entry name" value="N_methyl_site"/>
</dbReference>
<organism evidence="2 3">
    <name type="scientific">Candidatus Woykebacteria bacterium RIFCSPHIGHO2_12_FULL_45_10</name>
    <dbReference type="NCBI Taxonomy" id="1802603"/>
    <lineage>
        <taxon>Bacteria</taxon>
        <taxon>Candidatus Woykeibacteriota</taxon>
    </lineage>
</organism>
<dbReference type="Gene3D" id="3.30.700.10">
    <property type="entry name" value="Glycoprotein, Type 4 Pilin"/>
    <property type="match status" value="1"/>
</dbReference>
<evidence type="ECO:0008006" key="4">
    <source>
        <dbReference type="Google" id="ProtNLM"/>
    </source>
</evidence>
<keyword evidence="1" id="KW-0472">Membrane</keyword>
<dbReference type="Pfam" id="PF07963">
    <property type="entry name" value="N_methyl"/>
    <property type="match status" value="1"/>
</dbReference>
<protein>
    <recommendedName>
        <fullName evidence="4">Prepilin-type N-terminal cleavage/methylation domain-containing protein</fullName>
    </recommendedName>
</protein>
<dbReference type="NCBIfam" id="TIGR02532">
    <property type="entry name" value="IV_pilin_GFxxxE"/>
    <property type="match status" value="1"/>
</dbReference>
<dbReference type="STRING" id="1802603.A3F35_02770"/>
<keyword evidence="1" id="KW-1133">Transmembrane helix</keyword>
<dbReference type="EMBL" id="MHCZ01000027">
    <property type="protein sequence ID" value="OGY29578.1"/>
    <property type="molecule type" value="Genomic_DNA"/>
</dbReference>
<dbReference type="AlphaFoldDB" id="A0A1G1WPA7"/>